<evidence type="ECO:0008006" key="4">
    <source>
        <dbReference type="Google" id="ProtNLM"/>
    </source>
</evidence>
<proteinExistence type="predicted"/>
<reference evidence="2 3" key="1">
    <citation type="submission" date="2019-06" db="EMBL/GenBank/DDBJ databases">
        <title>Whole genome shotgun sequence of Pseudonocardia hydrocarbonoxydans NBRC 14498.</title>
        <authorList>
            <person name="Hosoyama A."/>
            <person name="Uohara A."/>
            <person name="Ohji S."/>
            <person name="Ichikawa N."/>
        </authorList>
    </citation>
    <scope>NUCLEOTIDE SEQUENCE [LARGE SCALE GENOMIC DNA]</scope>
    <source>
        <strain evidence="2 3">NBRC 14498</strain>
    </source>
</reference>
<organism evidence="2 3">
    <name type="scientific">Pseudonocardia hydrocarbonoxydans</name>
    <dbReference type="NCBI Taxonomy" id="76726"/>
    <lineage>
        <taxon>Bacteria</taxon>
        <taxon>Bacillati</taxon>
        <taxon>Actinomycetota</taxon>
        <taxon>Actinomycetes</taxon>
        <taxon>Pseudonocardiales</taxon>
        <taxon>Pseudonocardiaceae</taxon>
        <taxon>Pseudonocardia</taxon>
    </lineage>
</organism>
<sequence length="115" mass="12250">MADICSIGHDEGGAHVATGTRARRGIDALANVLRIIGMAIVLVLVVFIVLTLLDANPDNGLTTIVRDLANTFNLGLSDLFQPEEPKLGVVLNYGTAALIWFAITTVVVRLVRRAA</sequence>
<comment type="caution">
    <text evidence="2">The sequence shown here is derived from an EMBL/GenBank/DDBJ whole genome shotgun (WGS) entry which is preliminary data.</text>
</comment>
<evidence type="ECO:0000313" key="3">
    <source>
        <dbReference type="Proteomes" id="UP000320338"/>
    </source>
</evidence>
<evidence type="ECO:0000313" key="2">
    <source>
        <dbReference type="EMBL" id="GEC22454.1"/>
    </source>
</evidence>
<keyword evidence="3" id="KW-1185">Reference proteome</keyword>
<keyword evidence="1" id="KW-0472">Membrane</keyword>
<dbReference type="EMBL" id="BJNG01000045">
    <property type="protein sequence ID" value="GEC22454.1"/>
    <property type="molecule type" value="Genomic_DNA"/>
</dbReference>
<dbReference type="Proteomes" id="UP000320338">
    <property type="component" value="Unassembled WGS sequence"/>
</dbReference>
<keyword evidence="1" id="KW-1133">Transmembrane helix</keyword>
<protein>
    <recommendedName>
        <fullName evidence="4">Integral membrane protein</fullName>
    </recommendedName>
</protein>
<name>A0A4Y3WUK2_9PSEU</name>
<dbReference type="AlphaFoldDB" id="A0A4Y3WUK2"/>
<feature type="transmembrane region" description="Helical" evidence="1">
    <location>
        <begin position="90"/>
        <end position="111"/>
    </location>
</feature>
<evidence type="ECO:0000256" key="1">
    <source>
        <dbReference type="SAM" id="Phobius"/>
    </source>
</evidence>
<feature type="transmembrane region" description="Helical" evidence="1">
    <location>
        <begin position="31"/>
        <end position="53"/>
    </location>
</feature>
<keyword evidence="1" id="KW-0812">Transmembrane</keyword>
<gene>
    <name evidence="2" type="ORF">PHY01_47370</name>
</gene>
<accession>A0A4Y3WUK2</accession>